<dbReference type="EMBL" id="JBHMFA010000001">
    <property type="protein sequence ID" value="MFB9103278.1"/>
    <property type="molecule type" value="Genomic_DNA"/>
</dbReference>
<evidence type="ECO:0000313" key="4">
    <source>
        <dbReference type="Proteomes" id="UP001589590"/>
    </source>
</evidence>
<dbReference type="RefSeq" id="WP_290268689.1">
    <property type="nucleotide sequence ID" value="NZ_JAUFQP010000007.1"/>
</dbReference>
<dbReference type="InterPro" id="IPR037682">
    <property type="entry name" value="TonB_C"/>
</dbReference>
<keyword evidence="1" id="KW-1133">Transmembrane helix</keyword>
<gene>
    <name evidence="3" type="ORF">ACFFU1_00100</name>
</gene>
<name>A0ABV5GUG9_9FLAO</name>
<protein>
    <submittedName>
        <fullName evidence="3">Energy transducer TonB</fullName>
    </submittedName>
</protein>
<dbReference type="Pfam" id="PF03544">
    <property type="entry name" value="TonB_C"/>
    <property type="match status" value="1"/>
</dbReference>
<feature type="domain" description="TonB C-terminal" evidence="2">
    <location>
        <begin position="203"/>
        <end position="262"/>
    </location>
</feature>
<keyword evidence="1" id="KW-0472">Membrane</keyword>
<keyword evidence="4" id="KW-1185">Reference proteome</keyword>
<feature type="transmembrane region" description="Helical" evidence="1">
    <location>
        <begin position="34"/>
        <end position="51"/>
    </location>
</feature>
<accession>A0ABV5GUG9</accession>
<keyword evidence="1" id="KW-0812">Transmembrane</keyword>
<evidence type="ECO:0000313" key="3">
    <source>
        <dbReference type="EMBL" id="MFB9103278.1"/>
    </source>
</evidence>
<dbReference type="SUPFAM" id="SSF74653">
    <property type="entry name" value="TolA/TonB C-terminal domain"/>
    <property type="match status" value="1"/>
</dbReference>
<reference evidence="3 4" key="1">
    <citation type="submission" date="2024-09" db="EMBL/GenBank/DDBJ databases">
        <authorList>
            <person name="Sun Q."/>
            <person name="Mori K."/>
        </authorList>
    </citation>
    <scope>NUCLEOTIDE SEQUENCE [LARGE SCALE GENOMIC DNA]</scope>
    <source>
        <strain evidence="3 4">CECT 8300</strain>
    </source>
</reference>
<evidence type="ECO:0000259" key="2">
    <source>
        <dbReference type="Pfam" id="PF03544"/>
    </source>
</evidence>
<comment type="caution">
    <text evidence="3">The sequence shown here is derived from an EMBL/GenBank/DDBJ whole genome shotgun (WGS) entry which is preliminary data.</text>
</comment>
<organism evidence="3 4">
    <name type="scientific">Algibacter miyuki</name>
    <dbReference type="NCBI Taxonomy" id="1306933"/>
    <lineage>
        <taxon>Bacteria</taxon>
        <taxon>Pseudomonadati</taxon>
        <taxon>Bacteroidota</taxon>
        <taxon>Flavobacteriia</taxon>
        <taxon>Flavobacteriales</taxon>
        <taxon>Flavobacteriaceae</taxon>
        <taxon>Algibacter</taxon>
    </lineage>
</organism>
<dbReference type="Proteomes" id="UP001589590">
    <property type="component" value="Unassembled WGS sequence"/>
</dbReference>
<evidence type="ECO:0000256" key="1">
    <source>
        <dbReference type="SAM" id="Phobius"/>
    </source>
</evidence>
<dbReference type="Gene3D" id="3.30.1150.10">
    <property type="match status" value="1"/>
</dbReference>
<proteinExistence type="predicted"/>
<sequence>MSNPKKTHELIRQNEQLVKKSQKHDANLQKNSTLYFQVGLIVCLFMVYGLLEMKFATELESIDVGMVEPNVSEEIRIENFQVYEEPKVEMRQEAQQVAKLIDEVTIVDDDTPLKEALKIITAEENTTSDPIDIIDIVVEGVPEEAPPVDFVSVEFVPIYPGCENKKTNLDKRKCMSDKITKLVQKKFDTDLGSSLGLSGKQVIRTQFKIDKTGRVTEIKTRGTHPELEKEAKRVINYIPEMTPGKQRDKNVSVIYTLPIVFSVQN</sequence>